<evidence type="ECO:0000256" key="2">
    <source>
        <dbReference type="SAM" id="MobiDB-lite"/>
    </source>
</evidence>
<evidence type="ECO:0000313" key="4">
    <source>
        <dbReference type="Proteomes" id="UP000264541"/>
    </source>
</evidence>
<organism evidence="3 4">
    <name type="scientific">Peribacillus saganii</name>
    <dbReference type="NCBI Taxonomy" id="2303992"/>
    <lineage>
        <taxon>Bacteria</taxon>
        <taxon>Bacillati</taxon>
        <taxon>Bacillota</taxon>
        <taxon>Bacilli</taxon>
        <taxon>Bacillales</taxon>
        <taxon>Bacillaceae</taxon>
        <taxon>Peribacillus</taxon>
    </lineage>
</organism>
<dbReference type="AlphaFoldDB" id="A0A372LPT7"/>
<dbReference type="Proteomes" id="UP000264541">
    <property type="component" value="Unassembled WGS sequence"/>
</dbReference>
<protein>
    <submittedName>
        <fullName evidence="3">LarC family nickel insertion protein</fullName>
    </submittedName>
</protein>
<dbReference type="InterPro" id="IPR002822">
    <property type="entry name" value="Ni_insertion"/>
</dbReference>
<dbReference type="OrthoDB" id="9765625at2"/>
<proteinExistence type="predicted"/>
<accession>A0A372LPT7</accession>
<dbReference type="RefSeq" id="WP_117326178.1">
    <property type="nucleotide sequence ID" value="NZ_QVTE01000017.1"/>
</dbReference>
<keyword evidence="1" id="KW-0533">Nickel</keyword>
<comment type="caution">
    <text evidence="3">The sequence shown here is derived from an EMBL/GenBank/DDBJ whole genome shotgun (WGS) entry which is preliminary data.</text>
</comment>
<dbReference type="EMBL" id="QVTE01000017">
    <property type="protein sequence ID" value="RFU70130.1"/>
    <property type="molecule type" value="Genomic_DNA"/>
</dbReference>
<gene>
    <name evidence="3" type="ORF">D0469_08085</name>
</gene>
<evidence type="ECO:0000313" key="3">
    <source>
        <dbReference type="EMBL" id="RFU70130.1"/>
    </source>
</evidence>
<reference evidence="3 4" key="1">
    <citation type="submission" date="2018-08" db="EMBL/GenBank/DDBJ databases">
        <title>Bacillus chawlae sp. nov., Bacillus glennii sp. nov., and Bacillus saganii sp. nov. Isolated from the Vehicle Assembly Building at Kennedy Space Center where the Viking Spacecraft were Assembled.</title>
        <authorList>
            <person name="Seuylemezian A."/>
            <person name="Vaishampayan P."/>
        </authorList>
    </citation>
    <scope>NUCLEOTIDE SEQUENCE [LARGE SCALE GENOMIC DNA]</scope>
    <source>
        <strain evidence="3 4">V47-23a</strain>
    </source>
</reference>
<name>A0A372LPT7_9BACI</name>
<dbReference type="Pfam" id="PF01969">
    <property type="entry name" value="Ni_insertion"/>
    <property type="match status" value="1"/>
</dbReference>
<dbReference type="PANTHER" id="PTHR36566:SF1">
    <property type="entry name" value="PYRIDINIUM-3,5-BISTHIOCARBOXYLIC ACID MONONUCLEOTIDE NICKEL INSERTION PROTEIN"/>
    <property type="match status" value="1"/>
</dbReference>
<dbReference type="PANTHER" id="PTHR36566">
    <property type="entry name" value="NICKEL INSERTION PROTEIN-RELATED"/>
    <property type="match status" value="1"/>
</dbReference>
<sequence length="266" mass="28699">MRLLYLDCFSGISGDMMVGALIDAGASPEHIEQELKKIPVSGYALNWSRVVKQGISATKFDVTLDDQEEVDHDHDHHDHNHHHHHHGSEVSHSHHAHSHYSDILRMIEESALDEKVKERSKEIFAPIAASEAKIHNIPLESVHFHEVGAIDSIVDIVAAAIALEELEIDKIVSSPVPLGSGHIHCAHGVYPVPAPATLDMLVNVPIAQSSLKYELTTPTGAGIIASQAESFGPLPSMTVTAVGYGAGTRDIPGKPNVLRVVVGEAK</sequence>
<evidence type="ECO:0000256" key="1">
    <source>
        <dbReference type="ARBA" id="ARBA00022596"/>
    </source>
</evidence>
<keyword evidence="4" id="KW-1185">Reference proteome</keyword>
<feature type="region of interest" description="Disordered" evidence="2">
    <location>
        <begin position="69"/>
        <end position="95"/>
    </location>
</feature>